<protein>
    <submittedName>
        <fullName evidence="1">Uncharacterized protein</fullName>
    </submittedName>
</protein>
<dbReference type="RefSeq" id="WP_203749235.1">
    <property type="nucleotide sequence ID" value="NZ_BONF01000026.1"/>
</dbReference>
<accession>A0A8J3JLV2</accession>
<keyword evidence="2" id="KW-1185">Reference proteome</keyword>
<evidence type="ECO:0000313" key="1">
    <source>
        <dbReference type="EMBL" id="GIF83041.1"/>
    </source>
</evidence>
<comment type="caution">
    <text evidence="1">The sequence shown here is derived from an EMBL/GenBank/DDBJ whole genome shotgun (WGS) entry which is preliminary data.</text>
</comment>
<gene>
    <name evidence="1" type="ORF">Cba03nite_43900</name>
</gene>
<name>A0A8J3JLV2_9ACTN</name>
<organism evidence="1 2">
    <name type="scientific">Catellatospora bangladeshensis</name>
    <dbReference type="NCBI Taxonomy" id="310355"/>
    <lineage>
        <taxon>Bacteria</taxon>
        <taxon>Bacillati</taxon>
        <taxon>Actinomycetota</taxon>
        <taxon>Actinomycetes</taxon>
        <taxon>Micromonosporales</taxon>
        <taxon>Micromonosporaceae</taxon>
        <taxon>Catellatospora</taxon>
    </lineage>
</organism>
<dbReference type="Proteomes" id="UP000601223">
    <property type="component" value="Unassembled WGS sequence"/>
</dbReference>
<dbReference type="AlphaFoldDB" id="A0A8J3JLV2"/>
<sequence length="61" mass="6425">METIATLASALDVTTDDVQAYVQQLVGQQGEAAVVAQRGTGAAETVLTDEAARRVRVQLTH</sequence>
<evidence type="ECO:0000313" key="2">
    <source>
        <dbReference type="Proteomes" id="UP000601223"/>
    </source>
</evidence>
<proteinExistence type="predicted"/>
<reference evidence="1 2" key="1">
    <citation type="submission" date="2021-01" db="EMBL/GenBank/DDBJ databases">
        <title>Whole genome shotgun sequence of Catellatospora bangladeshensis NBRC 107357.</title>
        <authorList>
            <person name="Komaki H."/>
            <person name="Tamura T."/>
        </authorList>
    </citation>
    <scope>NUCLEOTIDE SEQUENCE [LARGE SCALE GENOMIC DNA]</scope>
    <source>
        <strain evidence="1 2">NBRC 107357</strain>
    </source>
</reference>
<dbReference type="EMBL" id="BONF01000026">
    <property type="protein sequence ID" value="GIF83041.1"/>
    <property type="molecule type" value="Genomic_DNA"/>
</dbReference>